<dbReference type="OMA" id="MRRFTYR"/>
<evidence type="ECO:0000256" key="4">
    <source>
        <dbReference type="ARBA" id="ARBA00022692"/>
    </source>
</evidence>
<dbReference type="PANTHER" id="PTHR10981">
    <property type="entry name" value="BATTENIN"/>
    <property type="match status" value="1"/>
</dbReference>
<dbReference type="GO" id="GO:0012505">
    <property type="term" value="C:endomembrane system"/>
    <property type="evidence" value="ECO:0007669"/>
    <property type="project" value="UniProtKB-SubCell"/>
</dbReference>
<dbReference type="EMBL" id="KB446536">
    <property type="protein sequence ID" value="EME46964.1"/>
    <property type="molecule type" value="Genomic_DNA"/>
</dbReference>
<feature type="transmembrane region" description="Helical" evidence="8">
    <location>
        <begin position="237"/>
        <end position="258"/>
    </location>
</feature>
<evidence type="ECO:0000256" key="2">
    <source>
        <dbReference type="ARBA" id="ARBA00007467"/>
    </source>
</evidence>
<feature type="transmembrane region" description="Helical" evidence="8">
    <location>
        <begin position="61"/>
        <end position="81"/>
    </location>
</feature>
<dbReference type="HOGENOM" id="CLU_657246_0_0_1"/>
<gene>
    <name evidence="9" type="ORF">DOTSEDRAFT_41505</name>
</gene>
<keyword evidence="6 8" id="KW-1133">Transmembrane helix</keyword>
<feature type="transmembrane region" description="Helical" evidence="8">
    <location>
        <begin position="317"/>
        <end position="337"/>
    </location>
</feature>
<name>N1PXL2_DOTSN</name>
<evidence type="ECO:0000256" key="8">
    <source>
        <dbReference type="SAM" id="Phobius"/>
    </source>
</evidence>
<dbReference type="GO" id="GO:0005773">
    <property type="term" value="C:vacuole"/>
    <property type="evidence" value="ECO:0007669"/>
    <property type="project" value="TreeGrafter"/>
</dbReference>
<evidence type="ECO:0008006" key="11">
    <source>
        <dbReference type="Google" id="ProtNLM"/>
    </source>
</evidence>
<keyword evidence="4 8" id="KW-0812">Transmembrane</keyword>
<dbReference type="GO" id="GO:0016020">
    <property type="term" value="C:membrane"/>
    <property type="evidence" value="ECO:0007669"/>
    <property type="project" value="InterPro"/>
</dbReference>
<sequence>MLDNMLTVLQITLPATITATAASSMFTGYTGVFEVCSSVVAAATSLANPFIMRRFTYRTQIYVCTAMTMLLYPVCTLPKPLGKGMAESEAGPAIGAMLGGFVHAFGYSAFSALAVFFPAEANLALSAGSGLAVIVGPALLIGFLAIFGQEWHRSLLVFISTGPLIFLVWRFLMDQSCIRTAEESRIASRKAATTDSNDIESAAYAKSLDGEDATARQSDTPPSRWRLFCRTILPKNLLAFILLSVAANVATMGCTPVLQNLSRFKAAPKGNLQFEIICESHFTTHLLNCQLTCTVLISGVGNFVFSTVAAIWPKRNVWCWTALQMFLCVIGVIQLFVPFLTYYTVWVLVMFVIGGCCGVARTNCTYGLQEDFKNRDDATRAFAQSHLGTGNFVGDAVGGGFAVMVERLAIRYLKPTIR</sequence>
<dbReference type="OrthoDB" id="5356721at2759"/>
<organism evidence="9 10">
    <name type="scientific">Dothistroma septosporum (strain NZE10 / CBS 128990)</name>
    <name type="common">Red band needle blight fungus</name>
    <name type="synonym">Mycosphaerella pini</name>
    <dbReference type="NCBI Taxonomy" id="675120"/>
    <lineage>
        <taxon>Eukaryota</taxon>
        <taxon>Fungi</taxon>
        <taxon>Dikarya</taxon>
        <taxon>Ascomycota</taxon>
        <taxon>Pezizomycotina</taxon>
        <taxon>Dothideomycetes</taxon>
        <taxon>Dothideomycetidae</taxon>
        <taxon>Mycosphaerellales</taxon>
        <taxon>Mycosphaerellaceae</taxon>
        <taxon>Dothistroma</taxon>
    </lineage>
</organism>
<feature type="transmembrane region" description="Helical" evidence="8">
    <location>
        <begin position="93"/>
        <end position="116"/>
    </location>
</feature>
<reference evidence="10" key="1">
    <citation type="journal article" date="2012" name="PLoS Genet.">
        <title>The genomes of the fungal plant pathogens Cladosporium fulvum and Dothistroma septosporum reveal adaptation to different hosts and lifestyles but also signatures of common ancestry.</title>
        <authorList>
            <person name="de Wit P.J.G.M."/>
            <person name="van der Burgt A."/>
            <person name="Oekmen B."/>
            <person name="Stergiopoulos I."/>
            <person name="Abd-Elsalam K.A."/>
            <person name="Aerts A.L."/>
            <person name="Bahkali A.H."/>
            <person name="Beenen H.G."/>
            <person name="Chettri P."/>
            <person name="Cox M.P."/>
            <person name="Datema E."/>
            <person name="de Vries R.P."/>
            <person name="Dhillon B."/>
            <person name="Ganley A.R."/>
            <person name="Griffiths S.A."/>
            <person name="Guo Y."/>
            <person name="Hamelin R.C."/>
            <person name="Henrissat B."/>
            <person name="Kabir M.S."/>
            <person name="Jashni M.K."/>
            <person name="Kema G."/>
            <person name="Klaubauf S."/>
            <person name="Lapidus A."/>
            <person name="Levasseur A."/>
            <person name="Lindquist E."/>
            <person name="Mehrabi R."/>
            <person name="Ohm R.A."/>
            <person name="Owen T.J."/>
            <person name="Salamov A."/>
            <person name="Schwelm A."/>
            <person name="Schijlen E."/>
            <person name="Sun H."/>
            <person name="van den Burg H.A."/>
            <person name="van Ham R.C.H.J."/>
            <person name="Zhang S."/>
            <person name="Goodwin S.B."/>
            <person name="Grigoriev I.V."/>
            <person name="Collemare J."/>
            <person name="Bradshaw R.E."/>
        </authorList>
    </citation>
    <scope>NUCLEOTIDE SEQUENCE [LARGE SCALE GENOMIC DNA]</scope>
    <source>
        <strain evidence="10">NZE10 / CBS 128990</strain>
    </source>
</reference>
<proteinExistence type="inferred from homology"/>
<dbReference type="Proteomes" id="UP000016933">
    <property type="component" value="Unassembled WGS sequence"/>
</dbReference>
<evidence type="ECO:0000313" key="10">
    <source>
        <dbReference type="Proteomes" id="UP000016933"/>
    </source>
</evidence>
<feature type="transmembrane region" description="Helical" evidence="8">
    <location>
        <begin position="123"/>
        <end position="148"/>
    </location>
</feature>
<accession>N1PXL2</accession>
<evidence type="ECO:0000256" key="1">
    <source>
        <dbReference type="ARBA" id="ARBA00004127"/>
    </source>
</evidence>
<keyword evidence="5" id="KW-0029">Amino-acid transport</keyword>
<dbReference type="PANTHER" id="PTHR10981:SF0">
    <property type="entry name" value="BATTENIN"/>
    <property type="match status" value="1"/>
</dbReference>
<comment type="similarity">
    <text evidence="2">Belongs to the battenin family.</text>
</comment>
<evidence type="ECO:0000256" key="3">
    <source>
        <dbReference type="ARBA" id="ARBA00022448"/>
    </source>
</evidence>
<dbReference type="TCDB" id="2.A.57.6.1">
    <property type="family name" value="the equilibrative nucleoside transporter (ent) family"/>
</dbReference>
<feature type="transmembrane region" description="Helical" evidence="8">
    <location>
        <begin position="31"/>
        <end position="49"/>
    </location>
</feature>
<reference evidence="9 10" key="2">
    <citation type="journal article" date="2012" name="PLoS Pathog.">
        <title>Diverse lifestyles and strategies of plant pathogenesis encoded in the genomes of eighteen Dothideomycetes fungi.</title>
        <authorList>
            <person name="Ohm R.A."/>
            <person name="Feau N."/>
            <person name="Henrissat B."/>
            <person name="Schoch C.L."/>
            <person name="Horwitz B.A."/>
            <person name="Barry K.W."/>
            <person name="Condon B.J."/>
            <person name="Copeland A.C."/>
            <person name="Dhillon B."/>
            <person name="Glaser F."/>
            <person name="Hesse C.N."/>
            <person name="Kosti I."/>
            <person name="LaButti K."/>
            <person name="Lindquist E.A."/>
            <person name="Lucas S."/>
            <person name="Salamov A.A."/>
            <person name="Bradshaw R.E."/>
            <person name="Ciuffetti L."/>
            <person name="Hamelin R.C."/>
            <person name="Kema G.H.J."/>
            <person name="Lawrence C."/>
            <person name="Scott J.A."/>
            <person name="Spatafora J.W."/>
            <person name="Turgeon B.G."/>
            <person name="de Wit P.J.G.M."/>
            <person name="Zhong S."/>
            <person name="Goodwin S.B."/>
            <person name="Grigoriev I.V."/>
        </authorList>
    </citation>
    <scope>NUCLEOTIDE SEQUENCE [LARGE SCALE GENOMIC DNA]</scope>
    <source>
        <strain evidence="10">NZE10 / CBS 128990</strain>
    </source>
</reference>
<feature type="transmembrane region" description="Helical" evidence="8">
    <location>
        <begin position="154"/>
        <end position="172"/>
    </location>
</feature>
<evidence type="ECO:0000313" key="9">
    <source>
        <dbReference type="EMBL" id="EME46964.1"/>
    </source>
</evidence>
<dbReference type="STRING" id="675120.N1PXL2"/>
<protein>
    <recommendedName>
        <fullName evidence="11">Major facilitator superfamily (MFS) profile domain-containing protein</fullName>
    </recommendedName>
</protein>
<feature type="transmembrane region" description="Helical" evidence="8">
    <location>
        <begin position="343"/>
        <end position="360"/>
    </location>
</feature>
<evidence type="ECO:0000256" key="5">
    <source>
        <dbReference type="ARBA" id="ARBA00022970"/>
    </source>
</evidence>
<evidence type="ECO:0000256" key="6">
    <source>
        <dbReference type="ARBA" id="ARBA00022989"/>
    </source>
</evidence>
<keyword evidence="3" id="KW-0813">Transport</keyword>
<dbReference type="InterPro" id="IPR036259">
    <property type="entry name" value="MFS_trans_sf"/>
</dbReference>
<keyword evidence="10" id="KW-1185">Reference proteome</keyword>
<dbReference type="SUPFAM" id="SSF103473">
    <property type="entry name" value="MFS general substrate transporter"/>
    <property type="match status" value="1"/>
</dbReference>
<feature type="transmembrane region" description="Helical" evidence="8">
    <location>
        <begin position="285"/>
        <end position="305"/>
    </location>
</feature>
<comment type="subcellular location">
    <subcellularLocation>
        <location evidence="1">Endomembrane system</location>
        <topology evidence="1">Multi-pass membrane protein</topology>
    </subcellularLocation>
</comment>
<dbReference type="Pfam" id="PF02487">
    <property type="entry name" value="CLN3"/>
    <property type="match status" value="1"/>
</dbReference>
<dbReference type="GO" id="GO:0006865">
    <property type="term" value="P:amino acid transport"/>
    <property type="evidence" value="ECO:0007669"/>
    <property type="project" value="UniProtKB-KW"/>
</dbReference>
<dbReference type="AlphaFoldDB" id="N1PXL2"/>
<dbReference type="InterPro" id="IPR003492">
    <property type="entry name" value="Battenin_disease_Cln3"/>
</dbReference>
<keyword evidence="7 8" id="KW-0472">Membrane</keyword>
<dbReference type="GO" id="GO:0051453">
    <property type="term" value="P:regulation of intracellular pH"/>
    <property type="evidence" value="ECO:0007669"/>
    <property type="project" value="TreeGrafter"/>
</dbReference>
<evidence type="ECO:0000256" key="7">
    <source>
        <dbReference type="ARBA" id="ARBA00023136"/>
    </source>
</evidence>